<dbReference type="Pfam" id="PF04107">
    <property type="entry name" value="GCS2"/>
    <property type="match status" value="1"/>
</dbReference>
<dbReference type="RefSeq" id="WP_016919048.1">
    <property type="nucleotide sequence ID" value="NZ_CP044331.1"/>
</dbReference>
<evidence type="ECO:0000313" key="2">
    <source>
        <dbReference type="Proteomes" id="UP000422569"/>
    </source>
</evidence>
<dbReference type="GO" id="GO:0016879">
    <property type="term" value="F:ligase activity, forming carbon-nitrogen bonds"/>
    <property type="evidence" value="ECO:0007669"/>
    <property type="project" value="TreeGrafter"/>
</dbReference>
<dbReference type="AlphaFoldDB" id="A0A6B8MAR0"/>
<dbReference type="SUPFAM" id="SSF55931">
    <property type="entry name" value="Glutamine synthetase/guanido kinase"/>
    <property type="match status" value="1"/>
</dbReference>
<gene>
    <name evidence="1" type="ORF">F7D14_15010</name>
</gene>
<dbReference type="PIRSF" id="PIRSF012666">
    <property type="entry name" value="UCP012666"/>
    <property type="match status" value="1"/>
</dbReference>
<dbReference type="PANTHER" id="PTHR36510">
    <property type="entry name" value="GLUTAMATE--CYSTEINE LIGASE 2-RELATED"/>
    <property type="match status" value="1"/>
</dbReference>
<proteinExistence type="predicted"/>
<organism evidence="1 2">
    <name type="scientific">Methylocystis parvus</name>
    <dbReference type="NCBI Taxonomy" id="134"/>
    <lineage>
        <taxon>Bacteria</taxon>
        <taxon>Pseudomonadati</taxon>
        <taxon>Pseudomonadota</taxon>
        <taxon>Alphaproteobacteria</taxon>
        <taxon>Hyphomicrobiales</taxon>
        <taxon>Methylocystaceae</taxon>
        <taxon>Methylocystis</taxon>
    </lineage>
</organism>
<dbReference type="Proteomes" id="UP000422569">
    <property type="component" value="Chromosome"/>
</dbReference>
<dbReference type="KEGG" id="mpar:F7D14_15010"/>
<dbReference type="InterPro" id="IPR006336">
    <property type="entry name" value="GCS2"/>
</dbReference>
<name>A0A6B8MAR0_9HYPH</name>
<evidence type="ECO:0008006" key="3">
    <source>
        <dbReference type="Google" id="ProtNLM"/>
    </source>
</evidence>
<dbReference type="Gene3D" id="3.30.590.20">
    <property type="match status" value="1"/>
</dbReference>
<dbReference type="EMBL" id="CP044331">
    <property type="protein sequence ID" value="QGM98659.1"/>
    <property type="molecule type" value="Genomic_DNA"/>
</dbReference>
<dbReference type="InterPro" id="IPR014746">
    <property type="entry name" value="Gln_synth/guanido_kin_cat_dom"/>
</dbReference>
<accession>A0A6B8MAR0</accession>
<reference evidence="1 2" key="1">
    <citation type="submission" date="2019-09" db="EMBL/GenBank/DDBJ databases">
        <title>Isolation and complete genome sequencing of Methylocystis species.</title>
        <authorList>
            <person name="Rumah B.L."/>
            <person name="Stead C.E."/>
            <person name="Stevens B.C."/>
            <person name="Minton N.P."/>
            <person name="Grosse-Honebrink A."/>
            <person name="Zhang Y."/>
        </authorList>
    </citation>
    <scope>NUCLEOTIDE SEQUENCE [LARGE SCALE GENOMIC DNA]</scope>
    <source>
        <strain evidence="1 2">BRCS2</strain>
    </source>
</reference>
<dbReference type="InterPro" id="IPR050141">
    <property type="entry name" value="GCL_type2/YbdK_subfam"/>
</dbReference>
<dbReference type="InterPro" id="IPR016602">
    <property type="entry name" value="UCP012666"/>
</dbReference>
<keyword evidence="2" id="KW-1185">Reference proteome</keyword>
<sequence>MGEEIKATGFSDADKARFAARLAEETDIARALFAADKFSRAGHMIGFEIETWIVDHNYFPASINQHLLEALGNPLVVPELSRFNLELNCDPLPLEGDALGRAYDALTELWAACNETAHRLDANLVLIGTLPTIRDEDLTLANMSPLNRYYALNSEVLRMRGGRPLRVDILGREHLVSEHRDVMLEAATTSFQVHLKSPADLAHLYYNASIAASGPIIAACGNAPFLFGKALWEETRIPLFEQAVDVPGPRRVCMGSGYATRSLLEIFQENARNYDALLPIAFEDRAEAMRHLRLHNGVIWRWNRPLIGFDEDGAPHLRVEHRILPAGPSFVDMMANAALYLGLTRMLALAGDNGTAGLSFEDALRNFYDAARLGLDAVLIWPGLGEIGADRLLIEYLLPAARAGLADFGVTDSRGFLDVIEARLRTRQTGAVWQRKALEACDGDLYAMMAAYCEGQRSGAPVHEWEI</sequence>
<dbReference type="PANTHER" id="PTHR36510:SF3">
    <property type="entry name" value="CONSERVED PROTEIN"/>
    <property type="match status" value="1"/>
</dbReference>
<protein>
    <recommendedName>
        <fullName evidence="3">Glutamate--cysteine ligase</fullName>
    </recommendedName>
</protein>
<evidence type="ECO:0000313" key="1">
    <source>
        <dbReference type="EMBL" id="QGM98659.1"/>
    </source>
</evidence>